<feature type="compositionally biased region" description="Polar residues" evidence="1">
    <location>
        <begin position="251"/>
        <end position="271"/>
    </location>
</feature>
<evidence type="ECO:0000256" key="1">
    <source>
        <dbReference type="SAM" id="MobiDB-lite"/>
    </source>
</evidence>
<feature type="region of interest" description="Disordered" evidence="1">
    <location>
        <begin position="184"/>
        <end position="300"/>
    </location>
</feature>
<reference evidence="2" key="1">
    <citation type="journal article" date="2020" name="Stud. Mycol.">
        <title>101 Dothideomycetes genomes: a test case for predicting lifestyles and emergence of pathogens.</title>
        <authorList>
            <person name="Haridas S."/>
            <person name="Albert R."/>
            <person name="Binder M."/>
            <person name="Bloem J."/>
            <person name="Labutti K."/>
            <person name="Salamov A."/>
            <person name="Andreopoulos B."/>
            <person name="Baker S."/>
            <person name="Barry K."/>
            <person name="Bills G."/>
            <person name="Bluhm B."/>
            <person name="Cannon C."/>
            <person name="Castanera R."/>
            <person name="Culley D."/>
            <person name="Daum C."/>
            <person name="Ezra D."/>
            <person name="Gonzalez J."/>
            <person name="Henrissat B."/>
            <person name="Kuo A."/>
            <person name="Liang C."/>
            <person name="Lipzen A."/>
            <person name="Lutzoni F."/>
            <person name="Magnuson J."/>
            <person name="Mondo S."/>
            <person name="Nolan M."/>
            <person name="Ohm R."/>
            <person name="Pangilinan J."/>
            <person name="Park H.-J."/>
            <person name="Ramirez L."/>
            <person name="Alfaro M."/>
            <person name="Sun H."/>
            <person name="Tritt A."/>
            <person name="Yoshinaga Y."/>
            <person name="Zwiers L.-H."/>
            <person name="Turgeon B."/>
            <person name="Goodwin S."/>
            <person name="Spatafora J."/>
            <person name="Crous P."/>
            <person name="Grigoriev I."/>
        </authorList>
    </citation>
    <scope>NUCLEOTIDE SEQUENCE</scope>
    <source>
        <strain evidence="2">CBS 130266</strain>
    </source>
</reference>
<dbReference type="AlphaFoldDB" id="A0A9P4TUU4"/>
<feature type="compositionally biased region" description="Low complexity" evidence="1">
    <location>
        <begin position="108"/>
        <end position="123"/>
    </location>
</feature>
<gene>
    <name evidence="2" type="ORF">EJ08DRAFT_681988</name>
</gene>
<keyword evidence="3" id="KW-1185">Reference proteome</keyword>
<name>A0A9P4TUU4_9PEZI</name>
<dbReference type="EMBL" id="MU007076">
    <property type="protein sequence ID" value="KAF2424238.1"/>
    <property type="molecule type" value="Genomic_DNA"/>
</dbReference>
<comment type="caution">
    <text evidence="2">The sequence shown here is derived from an EMBL/GenBank/DDBJ whole genome shotgun (WGS) entry which is preliminary data.</text>
</comment>
<feature type="region of interest" description="Disordered" evidence="1">
    <location>
        <begin position="107"/>
        <end position="133"/>
    </location>
</feature>
<evidence type="ECO:0000313" key="3">
    <source>
        <dbReference type="Proteomes" id="UP000800235"/>
    </source>
</evidence>
<accession>A0A9P4TUU4</accession>
<organism evidence="2 3">
    <name type="scientific">Tothia fuscella</name>
    <dbReference type="NCBI Taxonomy" id="1048955"/>
    <lineage>
        <taxon>Eukaryota</taxon>
        <taxon>Fungi</taxon>
        <taxon>Dikarya</taxon>
        <taxon>Ascomycota</taxon>
        <taxon>Pezizomycotina</taxon>
        <taxon>Dothideomycetes</taxon>
        <taxon>Pleosporomycetidae</taxon>
        <taxon>Venturiales</taxon>
        <taxon>Cylindrosympodiaceae</taxon>
        <taxon>Tothia</taxon>
    </lineage>
</organism>
<feature type="region of interest" description="Disordered" evidence="1">
    <location>
        <begin position="54"/>
        <end position="74"/>
    </location>
</feature>
<dbReference type="Proteomes" id="UP000800235">
    <property type="component" value="Unassembled WGS sequence"/>
</dbReference>
<sequence length="551" mass="61315">MNDKAMEDQYDLQFDQNELNSRAEPGVLQTVSGTQPTAQEEHLEQIISTPTHQGYQGLQQRFRSSSSHQIPLSQQYETPTHFSNMAPNNFEMASAQSNFERAHVQTWNPSHSPVSYSPHSNNPATPGPRHNSFSVQPAIEQSEVSNRAAIASHKQQSAYSVNFVAPTQPQWLPLFSQIIGPTEGRAQHGMATGPYHSLQPHQTPQYYQQNQGSRRPQPHAQQRQFMGYQSPFGFSSEFAQSTPLPPREQRQSFPNQSPNQRSAGFAQSPTKPNFVASPHLPLHHRSAQSPRTTPTPPRELVEEMPADWRKRLHTNAQSPRTPQNASSLRVAAAVEKRQTYQPGAYDVSPRSRDVPDPRESNVHMLKNTSPGAMSVSPASLETLQSLTPKARLTPDVYRAGQSGKASDLYIASLRRKATSPSPAVNGPASKRQRQDFNVESTLHTSHVAVVRRQGVQFPVAVSQMPLHAPAPARLNQAQIDRVTNQHQAEELSRKFSKSEMANAKSFLCEGSDPVEAQMLRRKVSDQTFDKCTEILLLQSLGHIDDEGRALL</sequence>
<evidence type="ECO:0000313" key="2">
    <source>
        <dbReference type="EMBL" id="KAF2424238.1"/>
    </source>
</evidence>
<feature type="compositionally biased region" description="Polar residues" evidence="1">
    <location>
        <begin position="199"/>
        <end position="224"/>
    </location>
</feature>
<protein>
    <submittedName>
        <fullName evidence="2">Uncharacterized protein</fullName>
    </submittedName>
</protein>
<proteinExistence type="predicted"/>